<proteinExistence type="predicted"/>
<reference evidence="1" key="1">
    <citation type="journal article" date="2015" name="Nature">
        <title>Complex archaea that bridge the gap between prokaryotes and eukaryotes.</title>
        <authorList>
            <person name="Spang A."/>
            <person name="Saw J.H."/>
            <person name="Jorgensen S.L."/>
            <person name="Zaremba-Niedzwiedzka K."/>
            <person name="Martijn J."/>
            <person name="Lind A.E."/>
            <person name="van Eijk R."/>
            <person name="Schleper C."/>
            <person name="Guy L."/>
            <person name="Ettema T.J."/>
        </authorList>
    </citation>
    <scope>NUCLEOTIDE SEQUENCE</scope>
</reference>
<sequence>MNPAKEGIMFAALYTKKCIKEQAQDELQYFRMYPTERDESGRTMLLPFAFKERDYFNCPERMKDDEVKVVKEYSPHHVYTSDPRESYLIDECKWIPTADQLRKGLERIGYSIGDTSYMNEEQILDLIMRERKKMRWSREKENWVKVL</sequence>
<comment type="caution">
    <text evidence="1">The sequence shown here is derived from an EMBL/GenBank/DDBJ whole genome shotgun (WGS) entry which is preliminary data.</text>
</comment>
<evidence type="ECO:0000313" key="1">
    <source>
        <dbReference type="EMBL" id="KKN68823.1"/>
    </source>
</evidence>
<accession>A0A0F9VSX3</accession>
<dbReference type="AlphaFoldDB" id="A0A0F9VSX3"/>
<name>A0A0F9VSX3_9ZZZZ</name>
<protein>
    <submittedName>
        <fullName evidence="1">Uncharacterized protein</fullName>
    </submittedName>
</protein>
<dbReference type="EMBL" id="LAZR01000439">
    <property type="protein sequence ID" value="KKN68823.1"/>
    <property type="molecule type" value="Genomic_DNA"/>
</dbReference>
<gene>
    <name evidence="1" type="ORF">LCGC14_0447580</name>
</gene>
<organism evidence="1">
    <name type="scientific">marine sediment metagenome</name>
    <dbReference type="NCBI Taxonomy" id="412755"/>
    <lineage>
        <taxon>unclassified sequences</taxon>
        <taxon>metagenomes</taxon>
        <taxon>ecological metagenomes</taxon>
    </lineage>
</organism>